<reference evidence="8" key="1">
    <citation type="submission" date="2022-11" db="EMBL/GenBank/DDBJ databases">
        <authorList>
            <person name="Petersen C."/>
        </authorList>
    </citation>
    <scope>NUCLEOTIDE SEQUENCE</scope>
    <source>
        <strain evidence="8">IBT 23319</strain>
    </source>
</reference>
<evidence type="ECO:0000256" key="6">
    <source>
        <dbReference type="SAM" id="Phobius"/>
    </source>
</evidence>
<sequence>MTSTQAISTNQEEISSHKTDKIAAGGSHVNENLTKDTEYGGVARNFTNRLLADMMGFVWGYIGRELVGIQIVIAQILISASGTVTTAIGFDTLSAHGTCTVVFTLVSTTLITICSSIRTFSRLGWLIWFGFLSFFVAVFIFTVAVTQQDRPSLEMNHVLWVTELSGDPCTLLYHA</sequence>
<feature type="transmembrane region" description="Helical" evidence="6">
    <location>
        <begin position="66"/>
        <end position="88"/>
    </location>
</feature>
<dbReference type="InterPro" id="IPR013057">
    <property type="entry name" value="AA_transpt_TM"/>
</dbReference>
<comment type="subcellular location">
    <subcellularLocation>
        <location evidence="1">Membrane</location>
    </subcellularLocation>
</comment>
<accession>A0A9W9NK06</accession>
<keyword evidence="9" id="KW-1185">Reference proteome</keyword>
<evidence type="ECO:0000256" key="3">
    <source>
        <dbReference type="ARBA" id="ARBA00022989"/>
    </source>
</evidence>
<evidence type="ECO:0000313" key="8">
    <source>
        <dbReference type="EMBL" id="KAJ5221414.1"/>
    </source>
</evidence>
<keyword evidence="4 6" id="KW-0472">Membrane</keyword>
<evidence type="ECO:0000313" key="9">
    <source>
        <dbReference type="Proteomes" id="UP001147733"/>
    </source>
</evidence>
<feature type="transmembrane region" description="Helical" evidence="6">
    <location>
        <begin position="125"/>
        <end position="145"/>
    </location>
</feature>
<keyword evidence="3 6" id="KW-1133">Transmembrane helix</keyword>
<feature type="domain" description="Amino acid transporter transmembrane" evidence="7">
    <location>
        <begin position="52"/>
        <end position="145"/>
    </location>
</feature>
<dbReference type="OrthoDB" id="40134at2759"/>
<name>A0A9W9NK06_PENCI</name>
<feature type="compositionally biased region" description="Polar residues" evidence="5">
    <location>
        <begin position="1"/>
        <end position="13"/>
    </location>
</feature>
<dbReference type="Pfam" id="PF01490">
    <property type="entry name" value="Aa_trans"/>
    <property type="match status" value="1"/>
</dbReference>
<protein>
    <submittedName>
        <fullName evidence="8">N amino acid transport system protein</fullName>
    </submittedName>
</protein>
<feature type="region of interest" description="Disordered" evidence="5">
    <location>
        <begin position="1"/>
        <end position="21"/>
    </location>
</feature>
<gene>
    <name evidence="8" type="ORF">N7469_010301</name>
</gene>
<evidence type="ECO:0000259" key="7">
    <source>
        <dbReference type="Pfam" id="PF01490"/>
    </source>
</evidence>
<organism evidence="8 9">
    <name type="scientific">Penicillium citrinum</name>
    <dbReference type="NCBI Taxonomy" id="5077"/>
    <lineage>
        <taxon>Eukaryota</taxon>
        <taxon>Fungi</taxon>
        <taxon>Dikarya</taxon>
        <taxon>Ascomycota</taxon>
        <taxon>Pezizomycotina</taxon>
        <taxon>Eurotiomycetes</taxon>
        <taxon>Eurotiomycetidae</taxon>
        <taxon>Eurotiales</taxon>
        <taxon>Aspergillaceae</taxon>
        <taxon>Penicillium</taxon>
    </lineage>
</organism>
<evidence type="ECO:0000256" key="2">
    <source>
        <dbReference type="ARBA" id="ARBA00022692"/>
    </source>
</evidence>
<dbReference type="RefSeq" id="XP_056496337.1">
    <property type="nucleotide sequence ID" value="XM_056649206.1"/>
</dbReference>
<proteinExistence type="predicted"/>
<evidence type="ECO:0000256" key="5">
    <source>
        <dbReference type="SAM" id="MobiDB-lite"/>
    </source>
</evidence>
<evidence type="ECO:0000256" key="1">
    <source>
        <dbReference type="ARBA" id="ARBA00004370"/>
    </source>
</evidence>
<dbReference type="GeneID" id="81388373"/>
<dbReference type="EMBL" id="JAPQKT010000009">
    <property type="protein sequence ID" value="KAJ5221414.1"/>
    <property type="molecule type" value="Genomic_DNA"/>
</dbReference>
<evidence type="ECO:0000256" key="4">
    <source>
        <dbReference type="ARBA" id="ARBA00023136"/>
    </source>
</evidence>
<dbReference type="Proteomes" id="UP001147733">
    <property type="component" value="Unassembled WGS sequence"/>
</dbReference>
<comment type="caution">
    <text evidence="8">The sequence shown here is derived from an EMBL/GenBank/DDBJ whole genome shotgun (WGS) entry which is preliminary data.</text>
</comment>
<dbReference type="GO" id="GO:0016020">
    <property type="term" value="C:membrane"/>
    <property type="evidence" value="ECO:0007669"/>
    <property type="project" value="UniProtKB-SubCell"/>
</dbReference>
<dbReference type="AlphaFoldDB" id="A0A9W9NK06"/>
<reference evidence="8" key="2">
    <citation type="journal article" date="2023" name="IMA Fungus">
        <title>Comparative genomic study of the Penicillium genus elucidates a diverse pangenome and 15 lateral gene transfer events.</title>
        <authorList>
            <person name="Petersen C."/>
            <person name="Sorensen T."/>
            <person name="Nielsen M.R."/>
            <person name="Sondergaard T.E."/>
            <person name="Sorensen J.L."/>
            <person name="Fitzpatrick D.A."/>
            <person name="Frisvad J.C."/>
            <person name="Nielsen K.L."/>
        </authorList>
    </citation>
    <scope>NUCLEOTIDE SEQUENCE</scope>
    <source>
        <strain evidence="8">IBT 23319</strain>
    </source>
</reference>
<keyword evidence="2 6" id="KW-0812">Transmembrane</keyword>
<feature type="transmembrane region" description="Helical" evidence="6">
    <location>
        <begin position="94"/>
        <end position="113"/>
    </location>
</feature>